<reference evidence="15" key="1">
    <citation type="submission" date="2022-11" db="UniProtKB">
        <authorList>
            <consortium name="WormBaseParasite"/>
        </authorList>
    </citation>
    <scope>IDENTIFICATION</scope>
</reference>
<feature type="transmembrane region" description="Helical" evidence="11">
    <location>
        <begin position="211"/>
        <end position="231"/>
    </location>
</feature>
<keyword evidence="9 11" id="KW-0472">Membrane</keyword>
<feature type="transmembrane region" description="Helical" evidence="11">
    <location>
        <begin position="776"/>
        <end position="797"/>
    </location>
</feature>
<feature type="region of interest" description="Disordered" evidence="10">
    <location>
        <begin position="670"/>
        <end position="703"/>
    </location>
</feature>
<dbReference type="Gene3D" id="3.40.50.300">
    <property type="entry name" value="P-loop containing nucleotide triphosphate hydrolases"/>
    <property type="match status" value="2"/>
</dbReference>
<evidence type="ECO:0000256" key="5">
    <source>
        <dbReference type="ARBA" id="ARBA00022737"/>
    </source>
</evidence>
<dbReference type="WBParaSite" id="PSU_v2.g13491.t1">
    <property type="protein sequence ID" value="PSU_v2.g13491.t1"/>
    <property type="gene ID" value="PSU_v2.g13491"/>
</dbReference>
<dbReference type="InterPro" id="IPR003439">
    <property type="entry name" value="ABC_transporter-like_ATP-bd"/>
</dbReference>
<dbReference type="FunFam" id="3.40.50.300:FF:000916">
    <property type="entry name" value="ABC transporter B family member 9"/>
    <property type="match status" value="1"/>
</dbReference>
<dbReference type="FunFam" id="1.20.1560.10:FF:000018">
    <property type="entry name" value="ATP-binding cassette subfamily B member 11"/>
    <property type="match status" value="1"/>
</dbReference>
<evidence type="ECO:0000313" key="14">
    <source>
        <dbReference type="Proteomes" id="UP000887577"/>
    </source>
</evidence>
<dbReference type="Pfam" id="PF00005">
    <property type="entry name" value="ABC_tran"/>
    <property type="match status" value="1"/>
</dbReference>
<evidence type="ECO:0000256" key="8">
    <source>
        <dbReference type="ARBA" id="ARBA00022989"/>
    </source>
</evidence>
<organism evidence="14 15">
    <name type="scientific">Panagrolaimus superbus</name>
    <dbReference type="NCBI Taxonomy" id="310955"/>
    <lineage>
        <taxon>Eukaryota</taxon>
        <taxon>Metazoa</taxon>
        <taxon>Ecdysozoa</taxon>
        <taxon>Nematoda</taxon>
        <taxon>Chromadorea</taxon>
        <taxon>Rhabditida</taxon>
        <taxon>Tylenchina</taxon>
        <taxon>Panagrolaimomorpha</taxon>
        <taxon>Panagrolaimoidea</taxon>
        <taxon>Panagrolaimidae</taxon>
        <taxon>Panagrolaimus</taxon>
    </lineage>
</organism>
<protein>
    <submittedName>
        <fullName evidence="15">Uncharacterized protein</fullName>
    </submittedName>
</protein>
<comment type="similarity">
    <text evidence="2">Belongs to the ABC transporter superfamily. ABCB family. Multidrug resistance exporter (TC 3.A.1.201) subfamily.</text>
</comment>
<evidence type="ECO:0000256" key="4">
    <source>
        <dbReference type="ARBA" id="ARBA00022692"/>
    </source>
</evidence>
<feature type="transmembrane region" description="Helical" evidence="11">
    <location>
        <begin position="69"/>
        <end position="93"/>
    </location>
</feature>
<keyword evidence="4 11" id="KW-0812">Transmembrane</keyword>
<sequence>MPAEVFGNEKPKKSDREKLIPLKIKKKSYGSLSSGVSSISTENQSDIESIPDKAVITYGLFGYSEGWDYILITLGTIASVVHGAGFPLLSIVLGSMTTVFIQAQNSPFVTGHLNDTPKGVGFITKDEFNQKVMQFAIYYLGLGVAMFLTSYIQIACWESVAERMVHKLRNNYLKSILRQEIAWFDTKQTGNLTSRLTDDLERVREGLGDKLSLFIQMVSAFISGFLIGFIYNWQMSLVMLIFAPFLVITNSWVSKITAQRTAVEQQKYAVAGAIAEETFSSMRTIHSLNAERQEIKRYEEALEDGRKTGLIKYRYMGIGVGATFLVMYISYAVAFWFGSRLVVWNPYFDRGTVFIVFFSVMNGSTALGGALPHLAAMSMAKGAAKTVLSVINNIPHIDPYSDNGIVPSRVRGSIEINDVHFRYPIRKDVKILNGVSINVEPGQSVALVGSSGCGKSTIINLLLRFYDPEHGSIKLDGLDIRQMNVKTLRDSIGIVSQEPILFDGTLEENVLLGNEYGTREDVIKCLKMANAYDFISKLPDGLYTRVGERGAQLSGGQKQRIAIARALIKNPKILLLDEATSALDTESERLVQAALDKAQEGRTTIVVAHRLATIKNVNQIYVFQNGSIVESGSHDQLMHARGIFYSMVEAQQIQQIDDEKMTEIKEEGDEIDLDENGGSTSAAAPTTSQPSEPRPPETEVEEKSVTISVIKSGFTPRKTVVTSSITRRKISEATSIVSRASDAQEIKEMQQNIEENSVKPTSMMKIFKTNKGNWKYFFFGLMGCIVSGLVTPFFALVYSQIFQVFSEPVEQMEKDAIFWSAMFVVLGIASALGFFFSAIMLGRAGEALTKKLRLEAFTNLMRQDIGFYDDTRHNTGKLCTRFATDAPIVRYVFTRLPSVISSVVTLIGAIVIGFIFGWQLALILLAIIPLIIASGYFEMQLRVNICA</sequence>
<dbReference type="GO" id="GO:0005524">
    <property type="term" value="F:ATP binding"/>
    <property type="evidence" value="ECO:0007669"/>
    <property type="project" value="UniProtKB-KW"/>
</dbReference>
<evidence type="ECO:0000256" key="3">
    <source>
        <dbReference type="ARBA" id="ARBA00022448"/>
    </source>
</evidence>
<evidence type="ECO:0000313" key="15">
    <source>
        <dbReference type="WBParaSite" id="PSU_v2.g13491.t1"/>
    </source>
</evidence>
<dbReference type="PROSITE" id="PS50929">
    <property type="entry name" value="ABC_TM1F"/>
    <property type="match status" value="2"/>
</dbReference>
<evidence type="ECO:0000256" key="6">
    <source>
        <dbReference type="ARBA" id="ARBA00022741"/>
    </source>
</evidence>
<dbReference type="SMART" id="SM00382">
    <property type="entry name" value="AAA"/>
    <property type="match status" value="1"/>
</dbReference>
<dbReference type="InterPro" id="IPR017871">
    <property type="entry name" value="ABC_transporter-like_CS"/>
</dbReference>
<keyword evidence="14" id="KW-1185">Reference proteome</keyword>
<dbReference type="CDD" id="cd18577">
    <property type="entry name" value="ABC_6TM_Pgp_ABCB1_D1_like"/>
    <property type="match status" value="1"/>
</dbReference>
<proteinExistence type="inferred from homology"/>
<feature type="transmembrane region" description="Helical" evidence="11">
    <location>
        <begin position="136"/>
        <end position="157"/>
    </location>
</feature>
<evidence type="ECO:0000256" key="9">
    <source>
        <dbReference type="ARBA" id="ARBA00023136"/>
    </source>
</evidence>
<evidence type="ECO:0000256" key="10">
    <source>
        <dbReference type="SAM" id="MobiDB-lite"/>
    </source>
</evidence>
<comment type="subcellular location">
    <subcellularLocation>
        <location evidence="1">Membrane</location>
        <topology evidence="1">Multi-pass membrane protein</topology>
    </subcellularLocation>
</comment>
<feature type="transmembrane region" description="Helical" evidence="11">
    <location>
        <begin position="351"/>
        <end position="371"/>
    </location>
</feature>
<feature type="transmembrane region" description="Helical" evidence="11">
    <location>
        <begin position="899"/>
        <end position="932"/>
    </location>
</feature>
<evidence type="ECO:0000259" key="13">
    <source>
        <dbReference type="PROSITE" id="PS50929"/>
    </source>
</evidence>
<keyword evidence="7" id="KW-0067">ATP-binding</keyword>
<dbReference type="PROSITE" id="PS00211">
    <property type="entry name" value="ABC_TRANSPORTER_1"/>
    <property type="match status" value="1"/>
</dbReference>
<dbReference type="AlphaFoldDB" id="A0A914Y208"/>
<evidence type="ECO:0000256" key="1">
    <source>
        <dbReference type="ARBA" id="ARBA00004141"/>
    </source>
</evidence>
<dbReference type="SUPFAM" id="SSF90123">
    <property type="entry name" value="ABC transporter transmembrane region"/>
    <property type="match status" value="2"/>
</dbReference>
<feature type="compositionally biased region" description="Basic and acidic residues" evidence="10">
    <location>
        <begin position="694"/>
        <end position="703"/>
    </location>
</feature>
<feature type="compositionally biased region" description="Polar residues" evidence="10">
    <location>
        <begin position="677"/>
        <end position="691"/>
    </location>
</feature>
<feature type="domain" description="ABC transmembrane type-1" evidence="13">
    <location>
        <begin position="74"/>
        <end position="379"/>
    </location>
</feature>
<keyword evidence="5" id="KW-0677">Repeat</keyword>
<dbReference type="InterPro" id="IPR011527">
    <property type="entry name" value="ABC1_TM_dom"/>
</dbReference>
<evidence type="ECO:0000256" key="11">
    <source>
        <dbReference type="SAM" id="Phobius"/>
    </source>
</evidence>
<dbReference type="CDD" id="cd03249">
    <property type="entry name" value="ABC_MTABC3_MDL1_MDL2"/>
    <property type="match status" value="1"/>
</dbReference>
<dbReference type="InterPro" id="IPR036640">
    <property type="entry name" value="ABC1_TM_sf"/>
</dbReference>
<dbReference type="Gene3D" id="1.20.1560.10">
    <property type="entry name" value="ABC transporter type 1, transmembrane domain"/>
    <property type="match status" value="2"/>
</dbReference>
<evidence type="ECO:0000256" key="7">
    <source>
        <dbReference type="ARBA" id="ARBA00022840"/>
    </source>
</evidence>
<feature type="domain" description="ABC transporter" evidence="12">
    <location>
        <begin position="414"/>
        <end position="650"/>
    </location>
</feature>
<dbReference type="PROSITE" id="PS50893">
    <property type="entry name" value="ABC_TRANSPORTER_2"/>
    <property type="match status" value="1"/>
</dbReference>
<name>A0A914Y208_9BILA</name>
<feature type="transmembrane region" description="Helical" evidence="11">
    <location>
        <begin position="817"/>
        <end position="841"/>
    </location>
</feature>
<keyword evidence="3" id="KW-0813">Transport</keyword>
<evidence type="ECO:0000259" key="12">
    <source>
        <dbReference type="PROSITE" id="PS50893"/>
    </source>
</evidence>
<evidence type="ECO:0000256" key="2">
    <source>
        <dbReference type="ARBA" id="ARBA00007577"/>
    </source>
</evidence>
<dbReference type="SUPFAM" id="SSF52540">
    <property type="entry name" value="P-loop containing nucleoside triphosphate hydrolases"/>
    <property type="match status" value="1"/>
</dbReference>
<dbReference type="PANTHER" id="PTHR24222:SF76">
    <property type="entry name" value="MYCOBACTIN IMPORT ATP-BINDING_PERMEASE PROTEIN IRTB"/>
    <property type="match status" value="1"/>
</dbReference>
<dbReference type="Proteomes" id="UP000887577">
    <property type="component" value="Unplaced"/>
</dbReference>
<accession>A0A914Y208</accession>
<dbReference type="GO" id="GO:0140359">
    <property type="term" value="F:ABC-type transporter activity"/>
    <property type="evidence" value="ECO:0007669"/>
    <property type="project" value="InterPro"/>
</dbReference>
<dbReference type="GO" id="GO:0016887">
    <property type="term" value="F:ATP hydrolysis activity"/>
    <property type="evidence" value="ECO:0007669"/>
    <property type="project" value="InterPro"/>
</dbReference>
<dbReference type="InterPro" id="IPR027417">
    <property type="entry name" value="P-loop_NTPase"/>
</dbReference>
<keyword evidence="8 11" id="KW-1133">Transmembrane helix</keyword>
<feature type="domain" description="ABC transmembrane type-1" evidence="13">
    <location>
        <begin position="778"/>
        <end position="937"/>
    </location>
</feature>
<feature type="transmembrane region" description="Helical" evidence="11">
    <location>
        <begin position="237"/>
        <end position="253"/>
    </location>
</feature>
<keyword evidence="6" id="KW-0547">Nucleotide-binding</keyword>
<dbReference type="PANTHER" id="PTHR24222">
    <property type="entry name" value="ABC TRANSPORTER B FAMILY"/>
    <property type="match status" value="1"/>
</dbReference>
<dbReference type="Pfam" id="PF00664">
    <property type="entry name" value="ABC_membrane"/>
    <property type="match status" value="2"/>
</dbReference>
<dbReference type="InterPro" id="IPR039421">
    <property type="entry name" value="Type_1_exporter"/>
</dbReference>
<feature type="transmembrane region" description="Helical" evidence="11">
    <location>
        <begin position="315"/>
        <end position="339"/>
    </location>
</feature>
<dbReference type="InterPro" id="IPR003593">
    <property type="entry name" value="AAA+_ATPase"/>
</dbReference>
<dbReference type="GO" id="GO:0005886">
    <property type="term" value="C:plasma membrane"/>
    <property type="evidence" value="ECO:0007669"/>
    <property type="project" value="TreeGrafter"/>
</dbReference>